<dbReference type="EC" id="2.7.13.3" evidence="2"/>
<feature type="modified residue" description="4-aspartylphosphate" evidence="9">
    <location>
        <position position="1076"/>
    </location>
</feature>
<evidence type="ECO:0000256" key="7">
    <source>
        <dbReference type="ARBA" id="ARBA00022840"/>
    </source>
</evidence>
<feature type="coiled-coil region" evidence="10">
    <location>
        <begin position="749"/>
        <end position="776"/>
    </location>
</feature>
<dbReference type="SMART" id="SM00448">
    <property type="entry name" value="REC"/>
    <property type="match status" value="2"/>
</dbReference>
<dbReference type="InterPro" id="IPR004358">
    <property type="entry name" value="Sig_transdc_His_kin-like_C"/>
</dbReference>
<proteinExistence type="predicted"/>
<feature type="domain" description="Histidine kinase" evidence="12">
    <location>
        <begin position="783"/>
        <end position="1004"/>
    </location>
</feature>
<evidence type="ECO:0000256" key="1">
    <source>
        <dbReference type="ARBA" id="ARBA00000085"/>
    </source>
</evidence>
<dbReference type="CDD" id="cd17580">
    <property type="entry name" value="REC_2_DhkD-like"/>
    <property type="match status" value="1"/>
</dbReference>
<dbReference type="Pfam" id="PF00072">
    <property type="entry name" value="Response_reg"/>
    <property type="match status" value="2"/>
</dbReference>
<dbReference type="InterPro" id="IPR036097">
    <property type="entry name" value="HisK_dim/P_sf"/>
</dbReference>
<dbReference type="CDD" id="cd17574">
    <property type="entry name" value="REC_OmpR"/>
    <property type="match status" value="1"/>
</dbReference>
<accession>A0A1I0L786</accession>
<keyword evidence="15" id="KW-1185">Reference proteome</keyword>
<dbReference type="InterPro" id="IPR005467">
    <property type="entry name" value="His_kinase_dom"/>
</dbReference>
<dbReference type="Proteomes" id="UP000199181">
    <property type="component" value="Unassembled WGS sequence"/>
</dbReference>
<dbReference type="PANTHER" id="PTHR43547:SF2">
    <property type="entry name" value="HYBRID SIGNAL TRANSDUCTION HISTIDINE KINASE C"/>
    <property type="match status" value="1"/>
</dbReference>
<keyword evidence="6 14" id="KW-0418">Kinase</keyword>
<dbReference type="Gene3D" id="1.10.287.130">
    <property type="match status" value="2"/>
</dbReference>
<dbReference type="InterPro" id="IPR029016">
    <property type="entry name" value="GAF-like_dom_sf"/>
</dbReference>
<keyword evidence="10" id="KW-0175">Coiled coil</keyword>
<evidence type="ECO:0000256" key="9">
    <source>
        <dbReference type="PROSITE-ProRule" id="PRU00169"/>
    </source>
</evidence>
<dbReference type="Gene3D" id="3.40.50.2300">
    <property type="match status" value="2"/>
</dbReference>
<reference evidence="15" key="1">
    <citation type="submission" date="2016-10" db="EMBL/GenBank/DDBJ databases">
        <authorList>
            <person name="Varghese N."/>
            <person name="Submissions S."/>
        </authorList>
    </citation>
    <scope>NUCLEOTIDE SEQUENCE [LARGE SCALE GENOMIC DNA]</scope>
    <source>
        <strain evidence="15">DSM 16858</strain>
    </source>
</reference>
<evidence type="ECO:0000256" key="3">
    <source>
        <dbReference type="ARBA" id="ARBA00022553"/>
    </source>
</evidence>
<dbReference type="InterPro" id="IPR003594">
    <property type="entry name" value="HATPase_dom"/>
</dbReference>
<dbReference type="SUPFAM" id="SSF52172">
    <property type="entry name" value="CheY-like"/>
    <property type="match status" value="2"/>
</dbReference>
<name>A0A1I0L786_9BACT</name>
<feature type="region of interest" description="Disordered" evidence="11">
    <location>
        <begin position="1"/>
        <end position="20"/>
    </location>
</feature>
<dbReference type="RefSeq" id="WP_093525422.1">
    <property type="nucleotide sequence ID" value="NZ_FOIJ01000021.1"/>
</dbReference>
<evidence type="ECO:0000256" key="2">
    <source>
        <dbReference type="ARBA" id="ARBA00012438"/>
    </source>
</evidence>
<keyword evidence="3 9" id="KW-0597">Phosphoprotein</keyword>
<evidence type="ECO:0000256" key="10">
    <source>
        <dbReference type="SAM" id="Coils"/>
    </source>
</evidence>
<dbReference type="Pfam" id="PF00512">
    <property type="entry name" value="HisKA"/>
    <property type="match status" value="2"/>
</dbReference>
<dbReference type="CDD" id="cd00082">
    <property type="entry name" value="HisKA"/>
    <property type="match status" value="2"/>
</dbReference>
<comment type="catalytic activity">
    <reaction evidence="1">
        <text>ATP + protein L-histidine = ADP + protein N-phospho-L-histidine.</text>
        <dbReference type="EC" id="2.7.13.3"/>
    </reaction>
</comment>
<dbReference type="CDD" id="cd16922">
    <property type="entry name" value="HATPase_EvgS-ArcB-TorS-like"/>
    <property type="match status" value="1"/>
</dbReference>
<feature type="domain" description="Response regulatory" evidence="13">
    <location>
        <begin position="638"/>
        <end position="754"/>
    </location>
</feature>
<evidence type="ECO:0000259" key="12">
    <source>
        <dbReference type="PROSITE" id="PS50109"/>
    </source>
</evidence>
<dbReference type="Gene3D" id="3.30.450.20">
    <property type="entry name" value="PAS domain"/>
    <property type="match status" value="1"/>
</dbReference>
<dbReference type="InterPro" id="IPR011006">
    <property type="entry name" value="CheY-like_superfamily"/>
</dbReference>
<feature type="modified residue" description="4-aspartylphosphate" evidence="9">
    <location>
        <position position="687"/>
    </location>
</feature>
<keyword evidence="4" id="KW-0808">Transferase</keyword>
<gene>
    <name evidence="14" type="ORF">SAMN05443639_12129</name>
</gene>
<dbReference type="PRINTS" id="PR00344">
    <property type="entry name" value="BCTRLSENSOR"/>
</dbReference>
<evidence type="ECO:0000256" key="11">
    <source>
        <dbReference type="SAM" id="MobiDB-lite"/>
    </source>
</evidence>
<dbReference type="GO" id="GO:0005524">
    <property type="term" value="F:ATP binding"/>
    <property type="evidence" value="ECO:0007669"/>
    <property type="project" value="UniProtKB-KW"/>
</dbReference>
<keyword evidence="8" id="KW-0902">Two-component regulatory system</keyword>
<keyword evidence="5" id="KW-0547">Nucleotide-binding</keyword>
<dbReference type="SUPFAM" id="SSF47384">
    <property type="entry name" value="Homodimeric domain of signal transducing histidine kinase"/>
    <property type="match status" value="2"/>
</dbReference>
<dbReference type="Gene3D" id="3.30.450.40">
    <property type="match status" value="1"/>
</dbReference>
<dbReference type="Pfam" id="PF02518">
    <property type="entry name" value="HATPase_c"/>
    <property type="match status" value="2"/>
</dbReference>
<evidence type="ECO:0000256" key="8">
    <source>
        <dbReference type="ARBA" id="ARBA00023012"/>
    </source>
</evidence>
<feature type="domain" description="Histidine kinase" evidence="12">
    <location>
        <begin position="360"/>
        <end position="578"/>
    </location>
</feature>
<protein>
    <recommendedName>
        <fullName evidence="2">histidine kinase</fullName>
        <ecNumber evidence="2">2.7.13.3</ecNumber>
    </recommendedName>
</protein>
<dbReference type="InterPro" id="IPR001789">
    <property type="entry name" value="Sig_transdc_resp-reg_receiver"/>
</dbReference>
<dbReference type="PANTHER" id="PTHR43547">
    <property type="entry name" value="TWO-COMPONENT HISTIDINE KINASE"/>
    <property type="match status" value="1"/>
</dbReference>
<dbReference type="SMART" id="SM00388">
    <property type="entry name" value="HisKA"/>
    <property type="match status" value="2"/>
</dbReference>
<dbReference type="PROSITE" id="PS50109">
    <property type="entry name" value="HIS_KIN"/>
    <property type="match status" value="2"/>
</dbReference>
<evidence type="ECO:0000313" key="15">
    <source>
        <dbReference type="Proteomes" id="UP000199181"/>
    </source>
</evidence>
<evidence type="ECO:0000256" key="6">
    <source>
        <dbReference type="ARBA" id="ARBA00022777"/>
    </source>
</evidence>
<dbReference type="InterPro" id="IPR036890">
    <property type="entry name" value="HATPase_C_sf"/>
</dbReference>
<sequence>MSVQQPSSPPGPDTHPLRGGGECGALMRQVDWSKTAIGPVEQWPQSLRTAVGILLNSNYPLYIAWGPRYVQLYNDAYRPVCGATKHPAALGQEAKVTWPEVWGMLAPGFDKILATGEANWVENLMMPLDRNGFLEECYFTYSHSPILDETGGVGGIFAALTETTAQVLDARRLRTLNDLSTGTTDMKSATAACEAAARILAQNPHDVPFALLYLATEEGRAVRLAGAAGLEAGSALAPLALGPQDEDPWSLREVMRTGQGLRLEGLSGRMGALPGGPWPEPATQGLVLPLTLAGHAQPSGVVLLGASPRCAMEGSYESFLRLVGAQAATAVQSARAFEEEKRRAEALARLDQSKTAFFSNISHEFRTPLTLMLGPVEDGLQDTVEPLPPHQRERQETVHRNGLRLLKLVNTLLDFSRIEAGRVQAHYQPTNLSAFTGELASAFRSLVEKAGLAFTVDCPPLGAPVHVDREMYEKIVLNLLSNAFKFTFEGGIHVSLQAEAGRAVLTVADTGTGIPEAELPHVFERFHRVEGARGRSYEGSGIGLALIQELVRLHGGALGVESTPGQGSRFTVALPLGTAHLASGQLLDAGIPATPGRGVVPFVEEASHWTVASAAPPRGEPRAELTARGAPRAEAPAHVLLADDNADIREYVRRLLTGRGWTVEAVPDGEAALASALARPPDLVLTDMMMPRLDGFGLLRALKGHEKTRHVPVIVLSARAGEEATVEGMEQGADDYLAKPFSAKELVSRVAARLEISRARRRSEALAEELKLADQRKDEFLAMLAHELRNPLAAISLALSMLDRTEGDTAKVAKHRDMAKRQISNLVRLVDDLLDVSRITRGKLDLRKEDVDLAVLLQNALSVTRPFIDSRGHTLSVTRAPGAFQLHADATRLEQVVVNLLTNAAKYTEPGGSISVRLSREGPGPGQAVLSVKDTGRGIPRDMLGKVFELFVQVAPTIDRSTGGLGLGLTLVKRLVEMHGGSVEVFSEGPGQGSEFTVRFPLLAPAPARVGPAPVAPQASAPLPRRRILVVEDSADIRESMTEVLEDLGHEVATAKTGPEGVEQLLALRPDVALIDVGLPGIDGYEVARRARAAPGGEHLYLVALTGYGGPEAKAQAERAGFNLHLTKPVSIDDLPWVVSPPGLTDAPSPD</sequence>
<dbReference type="FunFam" id="3.30.565.10:FF:000037">
    <property type="entry name" value="Hybrid sensor histidine kinase/response regulator"/>
    <property type="match status" value="1"/>
</dbReference>
<dbReference type="EMBL" id="FOIJ01000021">
    <property type="protein sequence ID" value="SEU35770.1"/>
    <property type="molecule type" value="Genomic_DNA"/>
</dbReference>
<dbReference type="FunFam" id="3.30.565.10:FF:000006">
    <property type="entry name" value="Sensor histidine kinase WalK"/>
    <property type="match status" value="1"/>
</dbReference>
<keyword evidence="7" id="KW-0067">ATP-binding</keyword>
<dbReference type="SUPFAM" id="SSF55781">
    <property type="entry name" value="GAF domain-like"/>
    <property type="match status" value="1"/>
</dbReference>
<organism evidence="14 15">
    <name type="scientific">Stigmatella erecta</name>
    <dbReference type="NCBI Taxonomy" id="83460"/>
    <lineage>
        <taxon>Bacteria</taxon>
        <taxon>Pseudomonadati</taxon>
        <taxon>Myxococcota</taxon>
        <taxon>Myxococcia</taxon>
        <taxon>Myxococcales</taxon>
        <taxon>Cystobacterineae</taxon>
        <taxon>Archangiaceae</taxon>
        <taxon>Stigmatella</taxon>
    </lineage>
</organism>
<dbReference type="InterPro" id="IPR003661">
    <property type="entry name" value="HisK_dim/P_dom"/>
</dbReference>
<dbReference type="SMART" id="SM00387">
    <property type="entry name" value="HATPase_c"/>
    <property type="match status" value="2"/>
</dbReference>
<evidence type="ECO:0000259" key="13">
    <source>
        <dbReference type="PROSITE" id="PS50110"/>
    </source>
</evidence>
<dbReference type="GO" id="GO:0000155">
    <property type="term" value="F:phosphorelay sensor kinase activity"/>
    <property type="evidence" value="ECO:0007669"/>
    <property type="project" value="InterPro"/>
</dbReference>
<evidence type="ECO:0000313" key="14">
    <source>
        <dbReference type="EMBL" id="SEU35770.1"/>
    </source>
</evidence>
<dbReference type="AlphaFoldDB" id="A0A1I0L786"/>
<feature type="domain" description="Response regulatory" evidence="13">
    <location>
        <begin position="1027"/>
        <end position="1143"/>
    </location>
</feature>
<dbReference type="Gene3D" id="3.30.565.10">
    <property type="entry name" value="Histidine kinase-like ATPase, C-terminal domain"/>
    <property type="match status" value="2"/>
</dbReference>
<evidence type="ECO:0000256" key="4">
    <source>
        <dbReference type="ARBA" id="ARBA00022679"/>
    </source>
</evidence>
<dbReference type="FunFam" id="1.10.287.130:FF:000045">
    <property type="entry name" value="Two-component system sensor histidine kinase/response regulator"/>
    <property type="match status" value="1"/>
</dbReference>
<dbReference type="PROSITE" id="PS50110">
    <property type="entry name" value="RESPONSE_REGULATORY"/>
    <property type="match status" value="2"/>
</dbReference>
<dbReference type="SUPFAM" id="SSF55874">
    <property type="entry name" value="ATPase domain of HSP90 chaperone/DNA topoisomerase II/histidine kinase"/>
    <property type="match status" value="2"/>
</dbReference>
<evidence type="ECO:0000256" key="5">
    <source>
        <dbReference type="ARBA" id="ARBA00022741"/>
    </source>
</evidence>